<gene>
    <name evidence="3" type="ORF">PCLFYP37_03325</name>
</gene>
<name>A0A6N3GAP3_9BACT</name>
<dbReference type="AlphaFoldDB" id="A0A6N3GAP3"/>
<dbReference type="Gene3D" id="2.60.120.260">
    <property type="entry name" value="Galactose-binding domain-like"/>
    <property type="match status" value="1"/>
</dbReference>
<feature type="coiled-coil region" evidence="1">
    <location>
        <begin position="450"/>
        <end position="506"/>
    </location>
</feature>
<accession>A0A6N3GAP3</accession>
<feature type="signal peptide" evidence="2">
    <location>
        <begin position="1"/>
        <end position="23"/>
    </location>
</feature>
<keyword evidence="1" id="KW-0175">Coiled coil</keyword>
<evidence type="ECO:0000256" key="2">
    <source>
        <dbReference type="SAM" id="SignalP"/>
    </source>
</evidence>
<proteinExistence type="predicted"/>
<evidence type="ECO:0000256" key="1">
    <source>
        <dbReference type="SAM" id="Coils"/>
    </source>
</evidence>
<organism evidence="3">
    <name type="scientific">Paraprevotella clara</name>
    <dbReference type="NCBI Taxonomy" id="454154"/>
    <lineage>
        <taxon>Bacteria</taxon>
        <taxon>Pseudomonadati</taxon>
        <taxon>Bacteroidota</taxon>
        <taxon>Bacteroidia</taxon>
        <taxon>Bacteroidales</taxon>
        <taxon>Prevotellaceae</taxon>
        <taxon>Paraprevotella</taxon>
    </lineage>
</organism>
<protein>
    <submittedName>
        <fullName evidence="3">Uncharacterized protein</fullName>
    </submittedName>
</protein>
<dbReference type="EMBL" id="CACRUT010000028">
    <property type="protein sequence ID" value="VYU61737.1"/>
    <property type="molecule type" value="Genomic_DNA"/>
</dbReference>
<evidence type="ECO:0000313" key="3">
    <source>
        <dbReference type="EMBL" id="VYU61737.1"/>
    </source>
</evidence>
<dbReference type="RefSeq" id="WP_412443110.1">
    <property type="nucleotide sequence ID" value="NZ_CACRUT010000028.1"/>
</dbReference>
<reference evidence="3" key="1">
    <citation type="submission" date="2019-11" db="EMBL/GenBank/DDBJ databases">
        <authorList>
            <person name="Feng L."/>
        </authorList>
    </citation>
    <scope>NUCLEOTIDE SEQUENCE</scope>
    <source>
        <strain evidence="3">PclaraLFYP37</strain>
    </source>
</reference>
<feature type="chain" id="PRO_5026982921" evidence="2">
    <location>
        <begin position="24"/>
        <end position="1240"/>
    </location>
</feature>
<keyword evidence="2" id="KW-0732">Signal</keyword>
<sequence length="1240" mass="136758">MKNRLLALMALCGATSSTMPLWASENWPDPTLSFVDPNLTQDETGGGVYYIYHVATQKFMVNGNYKDTWGTELVVGDEGQEVTLSYGEDYELARRPESDPDRTTAKGWRLSMMNAPSNGGYHELFIREASMVICVDHNKQGHILWKITKQDDGNYRIKILDEDTKFGVNASGGLYKNAYMGVNEGETGVNPVLDTNMAGFENGQLDWKFVTPEAYNVYKAKKKLQEQLDAADVAGFDKIADYAALYNRTDATAEEVEQAVEDLKLDILEFKYSSATSGKPIEVTELISQPSFNESTDGWVTKREGSSGNFTRKAGDKMIASDGKECENFFEYWIPSAKGNQPNWSITQELKDLPDGKYRLGAYIMTNVLAQGDVTGPKGRFLMAKTLAGEVRKEADVPAIEDPNHSNGYFAPYTLEFSVIGGTATIGMVVENANSNWTAVDNFTLQYLGKADAATVRSMLEQNIKDAEAKYAEYTGANERFSVSGQQKYEETIKAAKDAVANEQLDDETLMGFITTVQLRMDSLAMDISAYKTLAQKSAELEEAYAGTEYEEVGLPLYEDYLDLLADGLAQRTFNPNEVDSIQPRADRILKQAVLESLQSEDGLRTVTGLFTNMDFSNGTNGWTLTGKGDLKHDNTGVAELWNAKGGDGEVSQELNGLPSGSYKITMQGFYSPSSNNSNSWQQSWGQEGDTANDILGSLFANDASVKLHHVMDYPLTEEEKGTAERYEQITFTDDPQYKDKWLVRLKPAVAETFAKFPDRYVNEVVCYVGEDGKLRLGIKTATASVDWTGTWTVFDKFEVEYLGAEDMTGAETSINALIATATDMVNKEVLTTQEAKDGLNAAIESANKAVSEGLTLEVYNEQVAGLNAAIKAGQEAIDAATALEKRNDNHNDKLTSVGEESYDAYVDTDGFAELEKVVLEIEGKISGEGIFASMEEIDDYNAKINKAYTKMVSGLIDFSTASKDAPVDATGLIITPGFQTRTFNETTQVWEDASSSDGWTATGGAATSGLNYEIFNDTAGIHQKLYNMPAGYYRLVYNGFYRAGDITPAALSRREGVEPLNAQVYLDGNESKWNKKLISIFENLSEYKYTTGDKAVADTLLTPEDEGMLYHFIINGVSGAKIVFEEGKYEGDFSFRVEEGEEPVLGVRKTGKITNDWTCFDNFKLLYYGDGDANKPDDIDDALDTNIDEVVTDGKATVVSSAWYTINGVRVAEPKQRGIYIRQDKMSDGTTKAVKVMVR</sequence>